<keyword evidence="1" id="KW-0732">Signal</keyword>
<dbReference type="AlphaFoldDB" id="A0AAD8F450"/>
<reference evidence="2" key="1">
    <citation type="journal article" date="2023" name="PLoS Negl. Trop. Dis.">
        <title>A genome sequence for Biomphalaria pfeifferi, the major vector snail for the human-infecting parasite Schistosoma mansoni.</title>
        <authorList>
            <person name="Bu L."/>
            <person name="Lu L."/>
            <person name="Laidemitt M.R."/>
            <person name="Zhang S.M."/>
            <person name="Mutuku M."/>
            <person name="Mkoji G."/>
            <person name="Steinauer M."/>
            <person name="Loker E.S."/>
        </authorList>
    </citation>
    <scope>NUCLEOTIDE SEQUENCE</scope>
    <source>
        <strain evidence="2">KasaAsao</strain>
    </source>
</reference>
<accession>A0AAD8F450</accession>
<feature type="chain" id="PRO_5041958362" evidence="1">
    <location>
        <begin position="19"/>
        <end position="132"/>
    </location>
</feature>
<gene>
    <name evidence="2" type="ORF">Bpfe_020685</name>
</gene>
<sequence>MTNIVVSFCVFLIPTVVSKKFFLYEKPTNVGMYLLTVTNNSRSKVNCATRCFTSSFKCEAFIFDVTMQCCMTGLGLWKMGVFPTPLQLFYSSGVNYCPSESGYTDIFSNDNGLCLYVSNEAANYSFNGLTFL</sequence>
<dbReference type="SUPFAM" id="SSF57414">
    <property type="entry name" value="Hairpin loop containing domain-like"/>
    <property type="match status" value="1"/>
</dbReference>
<comment type="caution">
    <text evidence="2">The sequence shown here is derived from an EMBL/GenBank/DDBJ whole genome shotgun (WGS) entry which is preliminary data.</text>
</comment>
<proteinExistence type="predicted"/>
<organism evidence="2 3">
    <name type="scientific">Biomphalaria pfeifferi</name>
    <name type="common">Bloodfluke planorb</name>
    <name type="synonym">Freshwater snail</name>
    <dbReference type="NCBI Taxonomy" id="112525"/>
    <lineage>
        <taxon>Eukaryota</taxon>
        <taxon>Metazoa</taxon>
        <taxon>Spiralia</taxon>
        <taxon>Lophotrochozoa</taxon>
        <taxon>Mollusca</taxon>
        <taxon>Gastropoda</taxon>
        <taxon>Heterobranchia</taxon>
        <taxon>Euthyneura</taxon>
        <taxon>Panpulmonata</taxon>
        <taxon>Hygrophila</taxon>
        <taxon>Lymnaeoidea</taxon>
        <taxon>Planorbidae</taxon>
        <taxon>Biomphalaria</taxon>
    </lineage>
</organism>
<keyword evidence="3" id="KW-1185">Reference proteome</keyword>
<evidence type="ECO:0000313" key="2">
    <source>
        <dbReference type="EMBL" id="KAK0049953.1"/>
    </source>
</evidence>
<dbReference type="EMBL" id="JASAOG010000120">
    <property type="protein sequence ID" value="KAK0049953.1"/>
    <property type="molecule type" value="Genomic_DNA"/>
</dbReference>
<protein>
    <submittedName>
        <fullName evidence="2">Collectin-11</fullName>
    </submittedName>
</protein>
<feature type="signal peptide" evidence="1">
    <location>
        <begin position="1"/>
        <end position="18"/>
    </location>
</feature>
<evidence type="ECO:0000256" key="1">
    <source>
        <dbReference type="SAM" id="SignalP"/>
    </source>
</evidence>
<dbReference type="Proteomes" id="UP001233172">
    <property type="component" value="Unassembled WGS sequence"/>
</dbReference>
<reference evidence="2" key="2">
    <citation type="submission" date="2023-04" db="EMBL/GenBank/DDBJ databases">
        <authorList>
            <person name="Bu L."/>
            <person name="Lu L."/>
            <person name="Laidemitt M.R."/>
            <person name="Zhang S.M."/>
            <person name="Mutuku M."/>
            <person name="Mkoji G."/>
            <person name="Steinauer M."/>
            <person name="Loker E.S."/>
        </authorList>
    </citation>
    <scope>NUCLEOTIDE SEQUENCE</scope>
    <source>
        <strain evidence="2">KasaAsao</strain>
        <tissue evidence="2">Whole Snail</tissue>
    </source>
</reference>
<evidence type="ECO:0000313" key="3">
    <source>
        <dbReference type="Proteomes" id="UP001233172"/>
    </source>
</evidence>
<name>A0AAD8F450_BIOPF</name>